<evidence type="ECO:0000256" key="6">
    <source>
        <dbReference type="SAM" id="MobiDB-lite"/>
    </source>
</evidence>
<gene>
    <name evidence="9" type="ORF">XD72_0938</name>
</gene>
<feature type="domain" description="Cytochrome C biogenesis protein transmembrane" evidence="8">
    <location>
        <begin position="166"/>
        <end position="345"/>
    </location>
</feature>
<keyword evidence="5 7" id="KW-0472">Membrane</keyword>
<dbReference type="PANTHER" id="PTHR31272:SF9">
    <property type="entry name" value="BLL1027 PROTEIN"/>
    <property type="match status" value="1"/>
</dbReference>
<evidence type="ECO:0000313" key="9">
    <source>
        <dbReference type="EMBL" id="KUK44701.1"/>
    </source>
</evidence>
<dbReference type="Pfam" id="PF02683">
    <property type="entry name" value="DsbD_TM"/>
    <property type="match status" value="1"/>
</dbReference>
<evidence type="ECO:0000256" key="7">
    <source>
        <dbReference type="SAM" id="Phobius"/>
    </source>
</evidence>
<dbReference type="AlphaFoldDB" id="A0A101FUE2"/>
<feature type="transmembrane region" description="Helical" evidence="7">
    <location>
        <begin position="290"/>
        <end position="316"/>
    </location>
</feature>
<protein>
    <submittedName>
        <fullName evidence="9">Cytochrome c biogenesis protein</fullName>
    </submittedName>
</protein>
<feature type="region of interest" description="Disordered" evidence="6">
    <location>
        <begin position="122"/>
        <end position="152"/>
    </location>
</feature>
<dbReference type="EMBL" id="LGFT01000018">
    <property type="protein sequence ID" value="KUK44701.1"/>
    <property type="molecule type" value="Genomic_DNA"/>
</dbReference>
<keyword evidence="3 7" id="KW-0812">Transmembrane</keyword>
<evidence type="ECO:0000256" key="4">
    <source>
        <dbReference type="ARBA" id="ARBA00022989"/>
    </source>
</evidence>
<evidence type="ECO:0000256" key="2">
    <source>
        <dbReference type="ARBA" id="ARBA00006143"/>
    </source>
</evidence>
<feature type="transmembrane region" description="Helical" evidence="7">
    <location>
        <begin position="170"/>
        <end position="192"/>
    </location>
</feature>
<evidence type="ECO:0000313" key="10">
    <source>
        <dbReference type="Proteomes" id="UP000057043"/>
    </source>
</evidence>
<feature type="transmembrane region" description="Helical" evidence="7">
    <location>
        <begin position="235"/>
        <end position="253"/>
    </location>
</feature>
<name>A0A101FUE2_9EURY</name>
<feature type="transmembrane region" description="Helical" evidence="7">
    <location>
        <begin position="328"/>
        <end position="352"/>
    </location>
</feature>
<comment type="subcellular location">
    <subcellularLocation>
        <location evidence="1">Membrane</location>
        <topology evidence="1">Multi-pass membrane protein</topology>
    </subcellularLocation>
</comment>
<accession>A0A101FUE2</accession>
<dbReference type="InterPro" id="IPR003834">
    <property type="entry name" value="Cyt_c_assmbl_TM_dom"/>
</dbReference>
<comment type="similarity">
    <text evidence="2">Belongs to the DsbD family.</text>
</comment>
<sequence>MLRTPSCLRVLIGSKIQPFLLAVLALVMFLSPGWAEDDVILIKSPGCTKCAAAEKTLEGVLAEYPGVELTVYDVYTDEGRAAIRERRLKGGVPAMAVGNLSIAYRDYDGDQRLLEKMVRGALESDSSRIEGPQMSTANGPPEEGPEPPSEAAIDGGEEEIDVSSLSMMTVFLAGFLAGFNPCLLGILAFLATAVISSTGRRRDLVLMVAFFSLGIFVMYYLFGVGMLKTLHAETVASRFRIALTILLVALGLVHVEDARRLSAGGHSLFKASWSQKYIEGALLKGKFSSYFLLGALFSLVKAPCVGAVYIAILGLISEEGYSSGAAYLLFYNLGIVSPILILGGVIALGMSPERVDDFRKDHRAGIRLATGLTLLALAPLIYWQVI</sequence>
<comment type="caution">
    <text evidence="9">The sequence shown here is derived from an EMBL/GenBank/DDBJ whole genome shotgun (WGS) entry which is preliminary data.</text>
</comment>
<proteinExistence type="inferred from homology"/>
<feature type="transmembrane region" description="Helical" evidence="7">
    <location>
        <begin position="364"/>
        <end position="385"/>
    </location>
</feature>
<evidence type="ECO:0000256" key="5">
    <source>
        <dbReference type="ARBA" id="ARBA00023136"/>
    </source>
</evidence>
<keyword evidence="4 7" id="KW-1133">Transmembrane helix</keyword>
<evidence type="ECO:0000256" key="1">
    <source>
        <dbReference type="ARBA" id="ARBA00004141"/>
    </source>
</evidence>
<dbReference type="PANTHER" id="PTHR31272">
    <property type="entry name" value="CYTOCHROME C-TYPE BIOGENESIS PROTEIN HI_1454-RELATED"/>
    <property type="match status" value="1"/>
</dbReference>
<organism evidence="9 10">
    <name type="scientific">Methanothrix harundinacea</name>
    <dbReference type="NCBI Taxonomy" id="301375"/>
    <lineage>
        <taxon>Archaea</taxon>
        <taxon>Methanobacteriati</taxon>
        <taxon>Methanobacteriota</taxon>
        <taxon>Stenosarchaea group</taxon>
        <taxon>Methanomicrobia</taxon>
        <taxon>Methanotrichales</taxon>
        <taxon>Methanotrichaceae</taxon>
        <taxon>Methanothrix</taxon>
    </lineage>
</organism>
<dbReference type="SUPFAM" id="SSF52833">
    <property type="entry name" value="Thioredoxin-like"/>
    <property type="match status" value="1"/>
</dbReference>
<evidence type="ECO:0000259" key="8">
    <source>
        <dbReference type="Pfam" id="PF02683"/>
    </source>
</evidence>
<dbReference type="GO" id="GO:0017004">
    <property type="term" value="P:cytochrome complex assembly"/>
    <property type="evidence" value="ECO:0007669"/>
    <property type="project" value="InterPro"/>
</dbReference>
<dbReference type="InterPro" id="IPR036249">
    <property type="entry name" value="Thioredoxin-like_sf"/>
</dbReference>
<reference evidence="9 10" key="1">
    <citation type="journal article" date="2015" name="MBio">
        <title>Genome-Resolved Metagenomic Analysis Reveals Roles for Candidate Phyla and Other Microbial Community Members in Biogeochemical Transformations in Oil Reservoirs.</title>
        <authorList>
            <person name="Hu P."/>
            <person name="Tom L."/>
            <person name="Singh A."/>
            <person name="Thomas B.C."/>
            <person name="Baker B.J."/>
            <person name="Piceno Y.M."/>
            <person name="Andersen G.L."/>
            <person name="Banfield J.F."/>
        </authorList>
    </citation>
    <scope>NUCLEOTIDE SEQUENCE [LARGE SCALE GENOMIC DNA]</scope>
    <source>
        <strain evidence="9">57_489</strain>
    </source>
</reference>
<dbReference type="InterPro" id="IPR051790">
    <property type="entry name" value="Cytochrome_c-biogenesis_DsbD"/>
</dbReference>
<dbReference type="Proteomes" id="UP000057043">
    <property type="component" value="Unassembled WGS sequence"/>
</dbReference>
<dbReference type="GO" id="GO:0016020">
    <property type="term" value="C:membrane"/>
    <property type="evidence" value="ECO:0007669"/>
    <property type="project" value="UniProtKB-SubCell"/>
</dbReference>
<evidence type="ECO:0000256" key="3">
    <source>
        <dbReference type="ARBA" id="ARBA00022692"/>
    </source>
</evidence>
<dbReference type="PATRIC" id="fig|301375.7.peg.558"/>
<feature type="transmembrane region" description="Helical" evidence="7">
    <location>
        <begin position="204"/>
        <end position="223"/>
    </location>
</feature>